<comment type="function">
    <text evidence="1 10">Controls the rotational direction of flagella during chemotaxis.</text>
</comment>
<keyword evidence="12" id="KW-1185">Reference proteome</keyword>
<keyword evidence="7 10" id="KW-0283">Flagellar rotation</keyword>
<name>A0ABU2ZUX7_9ALTE</name>
<comment type="similarity">
    <text evidence="3 10">Belongs to the FliL family.</text>
</comment>
<dbReference type="Proteomes" id="UP001253545">
    <property type="component" value="Unassembled WGS sequence"/>
</dbReference>
<evidence type="ECO:0000256" key="5">
    <source>
        <dbReference type="ARBA" id="ARBA00022500"/>
    </source>
</evidence>
<dbReference type="Pfam" id="PF03748">
    <property type="entry name" value="FliL"/>
    <property type="match status" value="1"/>
</dbReference>
<evidence type="ECO:0000256" key="7">
    <source>
        <dbReference type="ARBA" id="ARBA00022779"/>
    </source>
</evidence>
<proteinExistence type="inferred from homology"/>
<keyword evidence="5 10" id="KW-0145">Chemotaxis</keyword>
<keyword evidence="11" id="KW-0969">Cilium</keyword>
<reference evidence="11 12" key="1">
    <citation type="submission" date="2023-09" db="EMBL/GenBank/DDBJ databases">
        <authorList>
            <person name="Rey-Velasco X."/>
        </authorList>
    </citation>
    <scope>NUCLEOTIDE SEQUENCE [LARGE SCALE GENOMIC DNA]</scope>
    <source>
        <strain evidence="11 12">P117</strain>
    </source>
</reference>
<evidence type="ECO:0000256" key="4">
    <source>
        <dbReference type="ARBA" id="ARBA00022475"/>
    </source>
</evidence>
<keyword evidence="10" id="KW-0997">Cell inner membrane</keyword>
<comment type="caution">
    <text evidence="11">The sequence shown here is derived from an EMBL/GenBank/DDBJ whole genome shotgun (WGS) entry which is preliminary data.</text>
</comment>
<sequence>MAYHFPTSRNQQSFIAKLCSVFTNTLRRGKLFGAILISVGLLISTNAHAQEESSESPSYVYIALDPEIITNYAGDNSQRLGYLRIAVEMMLENPNDLMDIEHHMPLLRSIAIEVIGTQTEQQVKSLTGRENMRREILSKFRDSLIKETNKEIIRDIIFTKYLRQGG</sequence>
<comment type="subcellular location">
    <subcellularLocation>
        <location evidence="10">Cell inner membrane</location>
    </subcellularLocation>
    <subcellularLocation>
        <location evidence="2">Cell membrane</location>
        <topology evidence="2">Single-pass membrane protein</topology>
    </subcellularLocation>
</comment>
<evidence type="ECO:0000256" key="10">
    <source>
        <dbReference type="RuleBase" id="RU364125"/>
    </source>
</evidence>
<keyword evidence="11" id="KW-0966">Cell projection</keyword>
<keyword evidence="8" id="KW-1133">Transmembrane helix</keyword>
<dbReference type="InterPro" id="IPR005503">
    <property type="entry name" value="FliL"/>
</dbReference>
<evidence type="ECO:0000256" key="2">
    <source>
        <dbReference type="ARBA" id="ARBA00004162"/>
    </source>
</evidence>
<evidence type="ECO:0000256" key="1">
    <source>
        <dbReference type="ARBA" id="ARBA00002254"/>
    </source>
</evidence>
<evidence type="ECO:0000256" key="8">
    <source>
        <dbReference type="ARBA" id="ARBA00022989"/>
    </source>
</evidence>
<keyword evidence="4" id="KW-1003">Cell membrane</keyword>
<protein>
    <recommendedName>
        <fullName evidence="10">Flagellar protein FliL</fullName>
    </recommendedName>
</protein>
<evidence type="ECO:0000313" key="12">
    <source>
        <dbReference type="Proteomes" id="UP001253545"/>
    </source>
</evidence>
<dbReference type="RefSeq" id="WP_311369971.1">
    <property type="nucleotide sequence ID" value="NZ_JAVRHX010000007.1"/>
</dbReference>
<evidence type="ECO:0000313" key="11">
    <source>
        <dbReference type="EMBL" id="MDT0596445.1"/>
    </source>
</evidence>
<keyword evidence="11" id="KW-0282">Flagellum</keyword>
<accession>A0ABU2ZUX7</accession>
<keyword evidence="6" id="KW-0812">Transmembrane</keyword>
<keyword evidence="9 10" id="KW-0472">Membrane</keyword>
<evidence type="ECO:0000256" key="3">
    <source>
        <dbReference type="ARBA" id="ARBA00008281"/>
    </source>
</evidence>
<evidence type="ECO:0000256" key="6">
    <source>
        <dbReference type="ARBA" id="ARBA00022692"/>
    </source>
</evidence>
<dbReference type="PANTHER" id="PTHR35091">
    <property type="entry name" value="FLAGELLAR PROTEIN FLIL"/>
    <property type="match status" value="1"/>
</dbReference>
<dbReference type="PANTHER" id="PTHR35091:SF5">
    <property type="entry name" value="FLAGELLAR PROTEIN FLIL"/>
    <property type="match status" value="1"/>
</dbReference>
<gene>
    <name evidence="11" type="ORF">RM552_16435</name>
</gene>
<evidence type="ECO:0000256" key="9">
    <source>
        <dbReference type="ARBA" id="ARBA00023136"/>
    </source>
</evidence>
<organism evidence="11 12">
    <name type="scientific">Glaciecola petra</name>
    <dbReference type="NCBI Taxonomy" id="3075602"/>
    <lineage>
        <taxon>Bacteria</taxon>
        <taxon>Pseudomonadati</taxon>
        <taxon>Pseudomonadota</taxon>
        <taxon>Gammaproteobacteria</taxon>
        <taxon>Alteromonadales</taxon>
        <taxon>Alteromonadaceae</taxon>
        <taxon>Glaciecola</taxon>
    </lineage>
</organism>
<dbReference type="EMBL" id="JAVRHX010000007">
    <property type="protein sequence ID" value="MDT0596445.1"/>
    <property type="molecule type" value="Genomic_DNA"/>
</dbReference>